<sequence>MGVLKEFASKVFEDDYFLELYSKVEEIELNKFFHFRHKNLTEKEFFDLMRYADILSYSDKAKEKNCSYKIISLLFEEFSSSKLFISLAYAILIRLGNFPALEIISKKCSNIISPDEVEMEKIIKEIFQKDPYGKYIFTDPQFNIYQALKNNNHYSFSGPTSLGKSFIMEAFIKYLIHEHHYCENIVILVPTRALINQVTLKMKSELKDVKEYRVLSHPVIPKLHTNSNTKYLFVFTPERLISYLANVNNPKIDYMFIDEAHKMVSNNDSRGPLFYHAILQAERKSVKLFFSSPNVPNTEVFLQIFEKSTEETMSIKESPVAQSRYFLDLYNNKITLFSDFNKDVEIQLSSINENEKNFNFWLNKLGKNSKNIVYCNSTKDTIEYAIRFSRVLPIKKNEKINELVQLIKEHIHRDYYLIECLKKGVAYHFGRLPQRVREKIEQLFSERIIDYIFCTSTLLEGVNLPAKNIFILSNAIGLSKFKDIDFWNLAGRAGRLSKELSGNIICTKIVDKRNSWGNLEKDIQIIKNKDVKKIQPLVIKGQKNFFENIARSLENREFTRKNVSSGEIEIWNHYANIALIHELRDDQSVLKSNFITKIQNGKEILKKKTKENYVPANILTVSSTIKETYQNRIWLKDNLITLPTEVTKENCYGFLIQLYDLYNWAEEESKGHAPLAKNINKLKYYAILMKDWMTSVPLNKIIWSIISYYKERGEFWDVDGFIEFTGEEKWVINLIINELMRDIETNIRFKMKNYFTNYYLIMCEKYGEKNAGANWGDYLEYGTTDLKIIELQNIGLPRHLATYILDNHLDCLEFEDGALINIFEDKIIQDLDKNKPEYYEFIQTFGLN</sequence>
<dbReference type="PROSITE" id="PS51194">
    <property type="entry name" value="HELICASE_CTER"/>
    <property type="match status" value="1"/>
</dbReference>
<dbReference type="InterPro" id="IPR027417">
    <property type="entry name" value="P-loop_NTPase"/>
</dbReference>
<evidence type="ECO:0000256" key="4">
    <source>
        <dbReference type="ARBA" id="ARBA00022840"/>
    </source>
</evidence>
<dbReference type="EMBL" id="CP003108">
    <property type="protein sequence ID" value="AET66629.1"/>
    <property type="molecule type" value="Genomic_DNA"/>
</dbReference>
<evidence type="ECO:0000256" key="2">
    <source>
        <dbReference type="ARBA" id="ARBA00022801"/>
    </source>
</evidence>
<dbReference type="PATRIC" id="fig|768706.3.peg.921"/>
<keyword evidence="2" id="KW-0378">Hydrolase</keyword>
<dbReference type="HOGENOM" id="CLU_016339_0_0_9"/>
<dbReference type="RefSeq" id="WP_014183451.1">
    <property type="nucleotide sequence ID" value="NC_016584.1"/>
</dbReference>
<feature type="domain" description="Helicase ATP-binding" evidence="5">
    <location>
        <begin position="145"/>
        <end position="312"/>
    </location>
</feature>
<dbReference type="PANTHER" id="PTHR47961">
    <property type="entry name" value="DNA POLYMERASE THETA, PUTATIVE (AFU_ORTHOLOGUE AFUA_1G05260)-RELATED"/>
    <property type="match status" value="1"/>
</dbReference>
<feature type="domain" description="Helicase C-terminal" evidence="6">
    <location>
        <begin position="357"/>
        <end position="542"/>
    </location>
</feature>
<dbReference type="GO" id="GO:0005524">
    <property type="term" value="F:ATP binding"/>
    <property type="evidence" value="ECO:0007669"/>
    <property type="project" value="UniProtKB-KW"/>
</dbReference>
<dbReference type="STRING" id="768706.Desor_0953"/>
<dbReference type="Pfam" id="PF00271">
    <property type="entry name" value="Helicase_C"/>
    <property type="match status" value="1"/>
</dbReference>
<dbReference type="GO" id="GO:0016787">
    <property type="term" value="F:hydrolase activity"/>
    <property type="evidence" value="ECO:0007669"/>
    <property type="project" value="UniProtKB-KW"/>
</dbReference>
<gene>
    <name evidence="7" type="ordered locus">Desor_0953</name>
</gene>
<evidence type="ECO:0000256" key="3">
    <source>
        <dbReference type="ARBA" id="ARBA00022806"/>
    </source>
</evidence>
<accession>G7W5I2</accession>
<proteinExistence type="predicted"/>
<dbReference type="PROSITE" id="PS51192">
    <property type="entry name" value="HELICASE_ATP_BIND_1"/>
    <property type="match status" value="1"/>
</dbReference>
<dbReference type="Pfam" id="PF00270">
    <property type="entry name" value="DEAD"/>
    <property type="match status" value="1"/>
</dbReference>
<protein>
    <submittedName>
        <fullName evidence="7">Superfamily II helicase</fullName>
    </submittedName>
</protein>
<keyword evidence="3 7" id="KW-0347">Helicase</keyword>
<evidence type="ECO:0000313" key="8">
    <source>
        <dbReference type="Proteomes" id="UP000006346"/>
    </source>
</evidence>
<name>G7W5I2_DESOD</name>
<dbReference type="InterPro" id="IPR001650">
    <property type="entry name" value="Helicase_C-like"/>
</dbReference>
<evidence type="ECO:0000259" key="6">
    <source>
        <dbReference type="PROSITE" id="PS51194"/>
    </source>
</evidence>
<dbReference type="AlphaFoldDB" id="G7W5I2"/>
<keyword evidence="1" id="KW-0547">Nucleotide-binding</keyword>
<dbReference type="PANTHER" id="PTHR47961:SF6">
    <property type="entry name" value="DNA-DIRECTED DNA POLYMERASE"/>
    <property type="match status" value="1"/>
</dbReference>
<dbReference type="SMART" id="SM00487">
    <property type="entry name" value="DEXDc"/>
    <property type="match status" value="1"/>
</dbReference>
<reference evidence="8" key="1">
    <citation type="submission" date="2011-11" db="EMBL/GenBank/DDBJ databases">
        <title>Complete sequence of Desulfosporosinus orientis DSM 765.</title>
        <authorList>
            <person name="Lucas S."/>
            <person name="Han J."/>
            <person name="Lapidus A."/>
            <person name="Cheng J.-F."/>
            <person name="Goodwin L."/>
            <person name="Pitluck S."/>
            <person name="Peters L."/>
            <person name="Ovchinnikova G."/>
            <person name="Teshima H."/>
            <person name="Detter J.C."/>
            <person name="Han C."/>
            <person name="Tapia R."/>
            <person name="Land M."/>
            <person name="Hauser L."/>
            <person name="Kyrpides N."/>
            <person name="Ivanova N."/>
            <person name="Pagani I."/>
            <person name="Pester M."/>
            <person name="Spring S."/>
            <person name="Ollivier B."/>
            <person name="Rattei T."/>
            <person name="Klenk H.-P."/>
            <person name="Wagner M."/>
            <person name="Loy A."/>
            <person name="Woyke T."/>
        </authorList>
    </citation>
    <scope>NUCLEOTIDE SEQUENCE [LARGE SCALE GENOMIC DNA]</scope>
    <source>
        <strain evidence="8">ATCC 19365 / DSM 765 / NCIMB 8382 / VKM B-1628</strain>
    </source>
</reference>
<dbReference type="InterPro" id="IPR050474">
    <property type="entry name" value="Hel308_SKI2-like"/>
</dbReference>
<dbReference type="OrthoDB" id="9815222at2"/>
<dbReference type="GO" id="GO:0004386">
    <property type="term" value="F:helicase activity"/>
    <property type="evidence" value="ECO:0007669"/>
    <property type="project" value="UniProtKB-KW"/>
</dbReference>
<dbReference type="KEGG" id="dor:Desor_0953"/>
<dbReference type="InterPro" id="IPR011545">
    <property type="entry name" value="DEAD/DEAH_box_helicase_dom"/>
</dbReference>
<keyword evidence="8" id="KW-1185">Reference proteome</keyword>
<organism evidence="7 8">
    <name type="scientific">Desulfosporosinus orientis (strain ATCC 19365 / DSM 765 / NCIMB 8382 / VKM B-1628 / Singapore I)</name>
    <name type="common">Desulfotomaculum orientis</name>
    <dbReference type="NCBI Taxonomy" id="768706"/>
    <lineage>
        <taxon>Bacteria</taxon>
        <taxon>Bacillati</taxon>
        <taxon>Bacillota</taxon>
        <taxon>Clostridia</taxon>
        <taxon>Eubacteriales</taxon>
        <taxon>Desulfitobacteriaceae</taxon>
        <taxon>Desulfosporosinus</taxon>
    </lineage>
</organism>
<keyword evidence="4" id="KW-0067">ATP-binding</keyword>
<evidence type="ECO:0000256" key="1">
    <source>
        <dbReference type="ARBA" id="ARBA00022741"/>
    </source>
</evidence>
<dbReference type="SMART" id="SM00490">
    <property type="entry name" value="HELICc"/>
    <property type="match status" value="1"/>
</dbReference>
<dbReference type="InterPro" id="IPR014001">
    <property type="entry name" value="Helicase_ATP-bd"/>
</dbReference>
<dbReference type="Proteomes" id="UP000006346">
    <property type="component" value="Chromosome"/>
</dbReference>
<dbReference type="eggNOG" id="COG1204">
    <property type="taxonomic scope" value="Bacteria"/>
</dbReference>
<evidence type="ECO:0000259" key="5">
    <source>
        <dbReference type="PROSITE" id="PS51192"/>
    </source>
</evidence>
<dbReference type="SUPFAM" id="SSF52540">
    <property type="entry name" value="P-loop containing nucleoside triphosphate hydrolases"/>
    <property type="match status" value="2"/>
</dbReference>
<reference evidence="7 8" key="2">
    <citation type="journal article" date="2012" name="J. Bacteriol.">
        <title>Complete genome sequences of Desulfosporosinus orientis DSM765T, Desulfosporosinus youngiae DSM17734T, Desulfosporosinus meridiei DSM13257T, and Desulfosporosinus acidiphilus DSM22704T.</title>
        <authorList>
            <person name="Pester M."/>
            <person name="Brambilla E."/>
            <person name="Alazard D."/>
            <person name="Rattei T."/>
            <person name="Weinmaier T."/>
            <person name="Han J."/>
            <person name="Lucas S."/>
            <person name="Lapidus A."/>
            <person name="Cheng J.F."/>
            <person name="Goodwin L."/>
            <person name="Pitluck S."/>
            <person name="Peters L."/>
            <person name="Ovchinnikova G."/>
            <person name="Teshima H."/>
            <person name="Detter J.C."/>
            <person name="Han C.S."/>
            <person name="Tapia R."/>
            <person name="Land M.L."/>
            <person name="Hauser L."/>
            <person name="Kyrpides N.C."/>
            <person name="Ivanova N.N."/>
            <person name="Pagani I."/>
            <person name="Huntmann M."/>
            <person name="Wei C.L."/>
            <person name="Davenport K.W."/>
            <person name="Daligault H."/>
            <person name="Chain P.S."/>
            <person name="Chen A."/>
            <person name="Mavromatis K."/>
            <person name="Markowitz V."/>
            <person name="Szeto E."/>
            <person name="Mikhailova N."/>
            <person name="Pati A."/>
            <person name="Wagner M."/>
            <person name="Woyke T."/>
            <person name="Ollivier B."/>
            <person name="Klenk H.P."/>
            <person name="Spring S."/>
            <person name="Loy A."/>
        </authorList>
    </citation>
    <scope>NUCLEOTIDE SEQUENCE [LARGE SCALE GENOMIC DNA]</scope>
    <source>
        <strain evidence="8">ATCC 19365 / DSM 765 / NCIMB 8382 / VKM B-1628</strain>
    </source>
</reference>
<dbReference type="GO" id="GO:0003676">
    <property type="term" value="F:nucleic acid binding"/>
    <property type="evidence" value="ECO:0007669"/>
    <property type="project" value="InterPro"/>
</dbReference>
<evidence type="ECO:0000313" key="7">
    <source>
        <dbReference type="EMBL" id="AET66629.1"/>
    </source>
</evidence>
<dbReference type="Gene3D" id="3.40.50.300">
    <property type="entry name" value="P-loop containing nucleotide triphosphate hydrolases"/>
    <property type="match status" value="2"/>
</dbReference>